<evidence type="ECO:0000313" key="1">
    <source>
        <dbReference type="EMBL" id="TPH18591.1"/>
    </source>
</evidence>
<proteinExistence type="predicted"/>
<keyword evidence="2" id="KW-1185">Reference proteome</keyword>
<accession>A0A502L8C3</accession>
<comment type="caution">
    <text evidence="1">The sequence shown here is derived from an EMBL/GenBank/DDBJ whole genome shotgun (WGS) entry which is preliminary data.</text>
</comment>
<dbReference type="EMBL" id="SAWY01000003">
    <property type="protein sequence ID" value="TPH18591.1"/>
    <property type="molecule type" value="Genomic_DNA"/>
</dbReference>
<organism evidence="1 2">
    <name type="scientific">Litorilituus lipolyticus</name>
    <dbReference type="NCBI Taxonomy" id="2491017"/>
    <lineage>
        <taxon>Bacteria</taxon>
        <taxon>Pseudomonadati</taxon>
        <taxon>Pseudomonadota</taxon>
        <taxon>Gammaproteobacteria</taxon>
        <taxon>Alteromonadales</taxon>
        <taxon>Colwelliaceae</taxon>
        <taxon>Litorilituus</taxon>
    </lineage>
</organism>
<protein>
    <submittedName>
        <fullName evidence="1">Uncharacterized protein</fullName>
    </submittedName>
</protein>
<sequence>MTIPTITSTTGSQYYPTNTREQQLMENFHNANSMVKGSNLSPEQKSSVQESFTEKHAEQVENIKSNYQVAKDITLTQAYYEQQQKLLDIYLQSSHDDSKDSDSFNAVGTLTDMYSLMLDLHKQVRGPIEDMPSIGRPTLYSIENNSPNDKQMRVDLYNQTSQEPNGSYLHLSA</sequence>
<reference evidence="1 2" key="1">
    <citation type="submission" date="2019-01" db="EMBL/GenBank/DDBJ databases">
        <title>Litorilituus lipolytica sp. nov., isolated from intertidal sand of the Yellow Sea in China.</title>
        <authorList>
            <person name="Liu A."/>
        </authorList>
    </citation>
    <scope>NUCLEOTIDE SEQUENCE [LARGE SCALE GENOMIC DNA]</scope>
    <source>
        <strain evidence="1 2">RZ04</strain>
    </source>
</reference>
<dbReference type="OrthoDB" id="6226809at2"/>
<dbReference type="AlphaFoldDB" id="A0A502L8C3"/>
<name>A0A502L8C3_9GAMM</name>
<dbReference type="RefSeq" id="WP_140601428.1">
    <property type="nucleotide sequence ID" value="NZ_SAWY01000003.1"/>
</dbReference>
<evidence type="ECO:0000313" key="2">
    <source>
        <dbReference type="Proteomes" id="UP000315303"/>
    </source>
</evidence>
<dbReference type="Proteomes" id="UP000315303">
    <property type="component" value="Unassembled WGS sequence"/>
</dbReference>
<gene>
    <name evidence="1" type="ORF">EPA86_02250</name>
</gene>